<feature type="domain" description="Polysaccharide pyruvyl transferase" evidence="2">
    <location>
        <begin position="403"/>
        <end position="548"/>
    </location>
</feature>
<dbReference type="EMBL" id="JABXYK010000003">
    <property type="protein sequence ID" value="NVP54837.1"/>
    <property type="molecule type" value="Genomic_DNA"/>
</dbReference>
<dbReference type="Pfam" id="PF04230">
    <property type="entry name" value="PS_pyruv_trans"/>
    <property type="match status" value="1"/>
</dbReference>
<dbReference type="RefSeq" id="WP_176948858.1">
    <property type="nucleotide sequence ID" value="NZ_JABXYK010000003.1"/>
</dbReference>
<dbReference type="GO" id="GO:0016740">
    <property type="term" value="F:transferase activity"/>
    <property type="evidence" value="ECO:0007669"/>
    <property type="project" value="UniProtKB-KW"/>
</dbReference>
<dbReference type="PROSITE" id="PS50005">
    <property type="entry name" value="TPR"/>
    <property type="match status" value="1"/>
</dbReference>
<protein>
    <submittedName>
        <fullName evidence="3">Polysaccharide pyruvyl transferase family protein</fullName>
    </submittedName>
</protein>
<dbReference type="InterPro" id="IPR019734">
    <property type="entry name" value="TPR_rpt"/>
</dbReference>
<comment type="caution">
    <text evidence="3">The sequence shown here is derived from an EMBL/GenBank/DDBJ whole genome shotgun (WGS) entry which is preliminary data.</text>
</comment>
<name>A0ABX2QAS5_9HYPH</name>
<keyword evidence="4" id="KW-1185">Reference proteome</keyword>
<feature type="repeat" description="TPR" evidence="1">
    <location>
        <begin position="269"/>
        <end position="302"/>
    </location>
</feature>
<dbReference type="InterPro" id="IPR007345">
    <property type="entry name" value="Polysacch_pyruvyl_Trfase"/>
</dbReference>
<proteinExistence type="predicted"/>
<gene>
    <name evidence="3" type="ORF">HV823_06165</name>
</gene>
<sequence>MQGLTIQTPDGAAQDTAERASGVKPILVSFYCGDTYYYDAAELLRADCRQAGIDYDISELAIPKDFNWAQICKLKVAFFQEMLKKHKRPIFWVDVDCRIRSLPEELRACAFDMAGYVRAFRYIRDFDPLSNSRFWTPSLLFFNYNEKVVRFVELMGKIEAEAPGNVTDDYVLQEAWLQFEEQLSVGMLRPETVARTPDDVNEQSAILFGSSGNVTEWRSQVIQHDVPRRMPNHQAIVLSEVASNIRKEGDLKRALWLYREANLLDPTNTRIVANYAETLKSLNRKEEALDFLDQAIEQNPASMDVRQKRISVAVQARKFERAREAVDELLGSDNEAWRDHGKSLQFDLELEKRAFERKLRPSQRQRIWWMKTPYPGNFGDILNPYLIEKLTGIPPRYAPRGKGMLCIGSVIKFATTDTIVWGSGTPRMTDVLAPDARYLAVRGPLTRELVLKSGGECPEVFGDPALLLPQLYTPRKIEKKYRLGVIQHLVHRGERNFGPGVKEISIVRCGYDEIEAFIDELCECEMILSTSLHGLIVAHAYGIPARWCTFSDGAAISGDGTKFRDYFLSVQMPEQHALDLSHYHDISASMRDEVPDLQLRFDATALRASFPSADKDVPEAE</sequence>
<accession>A0ABX2QAS5</accession>
<evidence type="ECO:0000259" key="2">
    <source>
        <dbReference type="Pfam" id="PF04230"/>
    </source>
</evidence>
<dbReference type="Proteomes" id="UP000659172">
    <property type="component" value="Unassembled WGS sequence"/>
</dbReference>
<dbReference type="SUPFAM" id="SSF48452">
    <property type="entry name" value="TPR-like"/>
    <property type="match status" value="1"/>
</dbReference>
<keyword evidence="1" id="KW-0802">TPR repeat</keyword>
<keyword evidence="3" id="KW-0808">Transferase</keyword>
<dbReference type="Gene3D" id="1.25.40.10">
    <property type="entry name" value="Tetratricopeptide repeat domain"/>
    <property type="match status" value="1"/>
</dbReference>
<evidence type="ECO:0000256" key="1">
    <source>
        <dbReference type="PROSITE-ProRule" id="PRU00339"/>
    </source>
</evidence>
<evidence type="ECO:0000313" key="4">
    <source>
        <dbReference type="Proteomes" id="UP000659172"/>
    </source>
</evidence>
<dbReference type="Pfam" id="PF14559">
    <property type="entry name" value="TPR_19"/>
    <property type="match status" value="1"/>
</dbReference>
<dbReference type="InterPro" id="IPR011990">
    <property type="entry name" value="TPR-like_helical_dom_sf"/>
</dbReference>
<reference evidence="3 4" key="1">
    <citation type="submission" date="2020-06" db="EMBL/GenBank/DDBJ databases">
        <title>Rhizobium sp.nov. isolated from the tomato plant.</title>
        <authorList>
            <person name="Thin K.K."/>
            <person name="Zhang X."/>
            <person name="He S."/>
        </authorList>
    </citation>
    <scope>NUCLEOTIDE SEQUENCE [LARGE SCALE GENOMIC DNA]</scope>
    <source>
        <strain evidence="3 4">DBTS2</strain>
    </source>
</reference>
<evidence type="ECO:0000313" key="3">
    <source>
        <dbReference type="EMBL" id="NVP54837.1"/>
    </source>
</evidence>
<organism evidence="3 4">
    <name type="scientific">Mycoplana rhizolycopersici</name>
    <dbReference type="NCBI Taxonomy" id="2746702"/>
    <lineage>
        <taxon>Bacteria</taxon>
        <taxon>Pseudomonadati</taxon>
        <taxon>Pseudomonadota</taxon>
        <taxon>Alphaproteobacteria</taxon>
        <taxon>Hyphomicrobiales</taxon>
        <taxon>Rhizobiaceae</taxon>
        <taxon>Mycoplana</taxon>
    </lineage>
</organism>